<proteinExistence type="predicted"/>
<organism evidence="1">
    <name type="scientific">Arundo donax</name>
    <name type="common">Giant reed</name>
    <name type="synonym">Donax arundinaceus</name>
    <dbReference type="NCBI Taxonomy" id="35708"/>
    <lineage>
        <taxon>Eukaryota</taxon>
        <taxon>Viridiplantae</taxon>
        <taxon>Streptophyta</taxon>
        <taxon>Embryophyta</taxon>
        <taxon>Tracheophyta</taxon>
        <taxon>Spermatophyta</taxon>
        <taxon>Magnoliopsida</taxon>
        <taxon>Liliopsida</taxon>
        <taxon>Poales</taxon>
        <taxon>Poaceae</taxon>
        <taxon>PACMAD clade</taxon>
        <taxon>Arundinoideae</taxon>
        <taxon>Arundineae</taxon>
        <taxon>Arundo</taxon>
    </lineage>
</organism>
<reference evidence="1" key="2">
    <citation type="journal article" date="2015" name="Data Brief">
        <title>Shoot transcriptome of the giant reed, Arundo donax.</title>
        <authorList>
            <person name="Barrero R.A."/>
            <person name="Guerrero F.D."/>
            <person name="Moolhuijzen P."/>
            <person name="Goolsby J.A."/>
            <person name="Tidwell J."/>
            <person name="Bellgard S.E."/>
            <person name="Bellgard M.I."/>
        </authorList>
    </citation>
    <scope>NUCLEOTIDE SEQUENCE</scope>
    <source>
        <tissue evidence="1">Shoot tissue taken approximately 20 cm above the soil surface</tissue>
    </source>
</reference>
<reference evidence="1" key="1">
    <citation type="submission" date="2014-09" db="EMBL/GenBank/DDBJ databases">
        <authorList>
            <person name="Magalhaes I.L.F."/>
            <person name="Oliveira U."/>
            <person name="Santos F.R."/>
            <person name="Vidigal T.H.D.A."/>
            <person name="Brescovit A.D."/>
            <person name="Santos A.J."/>
        </authorList>
    </citation>
    <scope>NUCLEOTIDE SEQUENCE</scope>
    <source>
        <tissue evidence="1">Shoot tissue taken approximately 20 cm above the soil surface</tissue>
    </source>
</reference>
<sequence>MSNQYVQILQQADQSSKAYPVPTICICNSSPEFIYGMKTMRSRSRGSGSPQPVAAGACGCPSRCQTPLLAVLASARYESIS</sequence>
<name>A0A0A8ZZV8_ARUDO</name>
<protein>
    <submittedName>
        <fullName evidence="1">Uncharacterized protein</fullName>
    </submittedName>
</protein>
<evidence type="ECO:0000313" key="1">
    <source>
        <dbReference type="EMBL" id="JAD43233.1"/>
    </source>
</evidence>
<dbReference type="EMBL" id="GBRH01254662">
    <property type="protein sequence ID" value="JAD43233.1"/>
    <property type="molecule type" value="Transcribed_RNA"/>
</dbReference>
<dbReference type="AlphaFoldDB" id="A0A0A8ZZV8"/>
<accession>A0A0A8ZZV8</accession>